<evidence type="ECO:0000259" key="1">
    <source>
        <dbReference type="Pfam" id="PF03807"/>
    </source>
</evidence>
<sequence>MRIAIIGCGWVGERLAKKLSSQGEHTIVTTTSPEKIPALQNFAKEVHLLDFDNNPDFGVLESVDVAIFSMPISRNDWFEGFQKLDKEFPKTILFSSTGIYPQENKIFTEKDTSDLRPDILAAENLVKKKYPQTNILRFGGLMGDERSLQKIYQNRTPENPHKKANYIHYEDILAVVDLLIHSEIRSEIYNVVAPEHPSIAQILNLEVETMADQTAETKQRIISSDHLIQDFNYTFIHPNPKNF</sequence>
<protein>
    <recommendedName>
        <fullName evidence="1">Pyrroline-5-carboxylate reductase catalytic N-terminal domain-containing protein</fullName>
    </recommendedName>
</protein>
<dbReference type="RefSeq" id="WP_125025731.1">
    <property type="nucleotide sequence ID" value="NZ_CP034159.1"/>
</dbReference>
<dbReference type="InterPro" id="IPR036291">
    <property type="entry name" value="NAD(P)-bd_dom_sf"/>
</dbReference>
<dbReference type="EMBL" id="CP034159">
    <property type="protein sequence ID" value="AZI34095.1"/>
    <property type="molecule type" value="Genomic_DNA"/>
</dbReference>
<dbReference type="InterPro" id="IPR028939">
    <property type="entry name" value="P5C_Rdtase_cat_N"/>
</dbReference>
<keyword evidence="3" id="KW-1185">Reference proteome</keyword>
<dbReference type="OrthoDB" id="751203at2"/>
<proteinExistence type="predicted"/>
<gene>
    <name evidence="2" type="ORF">EIB73_13335</name>
</gene>
<dbReference type="KEGG" id="ccas:EIB73_13335"/>
<evidence type="ECO:0000313" key="3">
    <source>
        <dbReference type="Proteomes" id="UP000270185"/>
    </source>
</evidence>
<dbReference type="Proteomes" id="UP000270185">
    <property type="component" value="Chromosome"/>
</dbReference>
<dbReference type="AlphaFoldDB" id="A0A3G8XKQ4"/>
<reference evidence="3" key="1">
    <citation type="submission" date="2018-11" db="EMBL/GenBank/DDBJ databases">
        <title>Proposal to divide the Flavobacteriaceae and reorganize its genera based on Amino Acid Identity values calculated from whole genome sequences.</title>
        <authorList>
            <person name="Nicholson A.C."/>
            <person name="Gulvik C.A."/>
            <person name="Whitney A.M."/>
            <person name="Humrighouse B.W."/>
            <person name="Bell M."/>
            <person name="Holmes B."/>
            <person name="Steigerwalt A.G."/>
            <person name="Villarma A."/>
            <person name="Sheth M."/>
            <person name="Batra D."/>
            <person name="Pryor J."/>
            <person name="Bernardet J.-F."/>
            <person name="Hugo C."/>
            <person name="Kampfer P."/>
            <person name="Newman J.D."/>
            <person name="McQuiston J.R."/>
        </authorList>
    </citation>
    <scope>NUCLEOTIDE SEQUENCE [LARGE SCALE GENOMIC DNA]</scope>
    <source>
        <strain evidence="3">G0081</strain>
    </source>
</reference>
<dbReference type="Gene3D" id="3.40.50.720">
    <property type="entry name" value="NAD(P)-binding Rossmann-like Domain"/>
    <property type="match status" value="1"/>
</dbReference>
<dbReference type="SUPFAM" id="SSF51735">
    <property type="entry name" value="NAD(P)-binding Rossmann-fold domains"/>
    <property type="match status" value="1"/>
</dbReference>
<dbReference type="Pfam" id="PF03807">
    <property type="entry name" value="F420_oxidored"/>
    <property type="match status" value="1"/>
</dbReference>
<feature type="domain" description="Pyrroline-5-carboxylate reductase catalytic N-terminal" evidence="1">
    <location>
        <begin position="2"/>
        <end position="71"/>
    </location>
</feature>
<evidence type="ECO:0000313" key="2">
    <source>
        <dbReference type="EMBL" id="AZI34095.1"/>
    </source>
</evidence>
<organism evidence="2 3">
    <name type="scientific">Kaistella carnis</name>
    <dbReference type="NCBI Taxonomy" id="1241979"/>
    <lineage>
        <taxon>Bacteria</taxon>
        <taxon>Pseudomonadati</taxon>
        <taxon>Bacteroidota</taxon>
        <taxon>Flavobacteriia</taxon>
        <taxon>Flavobacteriales</taxon>
        <taxon>Weeksellaceae</taxon>
        <taxon>Chryseobacterium group</taxon>
        <taxon>Kaistella</taxon>
    </lineage>
</organism>
<name>A0A3G8XKQ4_9FLAO</name>
<accession>A0A3G8XKQ4</accession>